<comment type="caution">
    <text evidence="1">The sequence shown here is derived from an EMBL/GenBank/DDBJ whole genome shotgun (WGS) entry which is preliminary data.</text>
</comment>
<dbReference type="AlphaFoldDB" id="A0ABD3AEN2"/>
<dbReference type="EMBL" id="JBJUIK010000004">
    <property type="protein sequence ID" value="KAL3529613.1"/>
    <property type="molecule type" value="Genomic_DNA"/>
</dbReference>
<keyword evidence="2" id="KW-1185">Reference proteome</keyword>
<proteinExistence type="predicted"/>
<organism evidence="1 2">
    <name type="scientific">Cinchona calisaya</name>
    <dbReference type="NCBI Taxonomy" id="153742"/>
    <lineage>
        <taxon>Eukaryota</taxon>
        <taxon>Viridiplantae</taxon>
        <taxon>Streptophyta</taxon>
        <taxon>Embryophyta</taxon>
        <taxon>Tracheophyta</taxon>
        <taxon>Spermatophyta</taxon>
        <taxon>Magnoliopsida</taxon>
        <taxon>eudicotyledons</taxon>
        <taxon>Gunneridae</taxon>
        <taxon>Pentapetalae</taxon>
        <taxon>asterids</taxon>
        <taxon>lamiids</taxon>
        <taxon>Gentianales</taxon>
        <taxon>Rubiaceae</taxon>
        <taxon>Cinchonoideae</taxon>
        <taxon>Cinchoneae</taxon>
        <taxon>Cinchona</taxon>
    </lineage>
</organism>
<evidence type="ECO:0000313" key="1">
    <source>
        <dbReference type="EMBL" id="KAL3529613.1"/>
    </source>
</evidence>
<dbReference type="Proteomes" id="UP001630127">
    <property type="component" value="Unassembled WGS sequence"/>
</dbReference>
<name>A0ABD3AEN2_9GENT</name>
<gene>
    <name evidence="1" type="ORF">ACH5RR_008935</name>
</gene>
<accession>A0ABD3AEN2</accession>
<protein>
    <submittedName>
        <fullName evidence="1">Uncharacterized protein</fullName>
    </submittedName>
</protein>
<reference evidence="1 2" key="1">
    <citation type="submission" date="2024-11" db="EMBL/GenBank/DDBJ databases">
        <title>A near-complete genome assembly of Cinchona calisaya.</title>
        <authorList>
            <person name="Lian D.C."/>
            <person name="Zhao X.W."/>
            <person name="Wei L."/>
        </authorList>
    </citation>
    <scope>NUCLEOTIDE SEQUENCE [LARGE SCALE GENOMIC DNA]</scope>
    <source>
        <tissue evidence="1">Nenye</tissue>
    </source>
</reference>
<evidence type="ECO:0000313" key="2">
    <source>
        <dbReference type="Proteomes" id="UP001630127"/>
    </source>
</evidence>
<sequence>MSLQLDVRFNFYWEGKVLMQYGSIVYDPPIAKKSLHVRRRVSFNELVNKIFQIMDLDPNRYRLDLTLRTPVLNWSSRGGTYSATLLASNEDAKIIYNFHLQMSNYQAEIYVEAEELLEHGYQLPRDQTIDFDMNMPGPSVKYDYLATQDYDAI</sequence>